<feature type="compositionally biased region" description="Basic and acidic residues" evidence="17">
    <location>
        <begin position="1983"/>
        <end position="1992"/>
    </location>
</feature>
<feature type="region of interest" description="Disordered" evidence="17">
    <location>
        <begin position="838"/>
        <end position="879"/>
    </location>
</feature>
<feature type="region of interest" description="Disordered" evidence="17">
    <location>
        <begin position="724"/>
        <end position="748"/>
    </location>
</feature>
<feature type="region of interest" description="Disordered" evidence="17">
    <location>
        <begin position="480"/>
        <end position="526"/>
    </location>
</feature>
<feature type="region of interest" description="Disordered" evidence="17">
    <location>
        <begin position="1420"/>
        <end position="1540"/>
    </location>
</feature>
<evidence type="ECO:0000256" key="15">
    <source>
        <dbReference type="PIRSR" id="PIRSR606689-2"/>
    </source>
</evidence>
<evidence type="ECO:0000256" key="17">
    <source>
        <dbReference type="SAM" id="MobiDB-lite"/>
    </source>
</evidence>
<dbReference type="FunFam" id="3.40.50.300:FF:000415">
    <property type="entry name" value="ADP-ribosylation factor-like GTPase 13B"/>
    <property type="match status" value="1"/>
</dbReference>
<evidence type="ECO:0000256" key="1">
    <source>
        <dbReference type="ARBA" id="ARBA00004123"/>
    </source>
</evidence>
<feature type="compositionally biased region" description="Acidic residues" evidence="17">
    <location>
        <begin position="1880"/>
        <end position="1895"/>
    </location>
</feature>
<keyword evidence="11 14" id="KW-0342">GTP-binding</keyword>
<evidence type="ECO:0000256" key="10">
    <source>
        <dbReference type="ARBA" id="ARBA00023125"/>
    </source>
</evidence>
<feature type="region of interest" description="Disordered" evidence="17">
    <location>
        <begin position="988"/>
        <end position="1024"/>
    </location>
</feature>
<gene>
    <name evidence="19" type="ORF">QTP70_015993</name>
</gene>
<feature type="domain" description="C2H2-type" evidence="18">
    <location>
        <begin position="1356"/>
        <end position="1379"/>
    </location>
</feature>
<dbReference type="Proteomes" id="UP001274896">
    <property type="component" value="Unassembled WGS sequence"/>
</dbReference>
<feature type="compositionally biased region" description="Basic and acidic residues" evidence="17">
    <location>
        <begin position="1069"/>
        <end position="1080"/>
    </location>
</feature>
<protein>
    <recommendedName>
        <fullName evidence="18">C2H2-type domain-containing protein</fullName>
    </recommendedName>
</protein>
<feature type="compositionally biased region" description="Basic residues" evidence="17">
    <location>
        <begin position="1913"/>
        <end position="1924"/>
    </location>
</feature>
<dbReference type="GO" id="GO:0003677">
    <property type="term" value="F:DNA binding"/>
    <property type="evidence" value="ECO:0007669"/>
    <property type="project" value="UniProtKB-KW"/>
</dbReference>
<dbReference type="SMART" id="SM00355">
    <property type="entry name" value="ZnF_C2H2"/>
    <property type="match status" value="5"/>
</dbReference>
<dbReference type="GO" id="GO:0008270">
    <property type="term" value="F:zinc ion binding"/>
    <property type="evidence" value="ECO:0007669"/>
    <property type="project" value="UniProtKB-KW"/>
</dbReference>
<organism evidence="19 20">
    <name type="scientific">Hemibagrus guttatus</name>
    <dbReference type="NCBI Taxonomy" id="175788"/>
    <lineage>
        <taxon>Eukaryota</taxon>
        <taxon>Metazoa</taxon>
        <taxon>Chordata</taxon>
        <taxon>Craniata</taxon>
        <taxon>Vertebrata</taxon>
        <taxon>Euteleostomi</taxon>
        <taxon>Actinopterygii</taxon>
        <taxon>Neopterygii</taxon>
        <taxon>Teleostei</taxon>
        <taxon>Ostariophysi</taxon>
        <taxon>Siluriformes</taxon>
        <taxon>Bagridae</taxon>
        <taxon>Hemibagrus</taxon>
    </lineage>
</organism>
<evidence type="ECO:0000256" key="8">
    <source>
        <dbReference type="ARBA" id="ARBA00022833"/>
    </source>
</evidence>
<dbReference type="InterPro" id="IPR013087">
    <property type="entry name" value="Znf_C2H2_type"/>
</dbReference>
<evidence type="ECO:0000256" key="2">
    <source>
        <dbReference type="ARBA" id="ARBA00006991"/>
    </source>
</evidence>
<evidence type="ECO:0000313" key="19">
    <source>
        <dbReference type="EMBL" id="KAK3510710.1"/>
    </source>
</evidence>
<feature type="compositionally biased region" description="Polar residues" evidence="17">
    <location>
        <begin position="1260"/>
        <end position="1274"/>
    </location>
</feature>
<dbReference type="PROSITE" id="PS00028">
    <property type="entry name" value="ZINC_FINGER_C2H2_1"/>
    <property type="match status" value="2"/>
</dbReference>
<name>A0AAE0PZK2_9TELE</name>
<feature type="compositionally biased region" description="Basic and acidic residues" evidence="17">
    <location>
        <begin position="988"/>
        <end position="998"/>
    </location>
</feature>
<keyword evidence="8" id="KW-0862">Zinc</keyword>
<keyword evidence="20" id="KW-1185">Reference proteome</keyword>
<evidence type="ECO:0000256" key="13">
    <source>
        <dbReference type="ARBA" id="ARBA00023242"/>
    </source>
</evidence>
<evidence type="ECO:0000256" key="14">
    <source>
        <dbReference type="PIRSR" id="PIRSR606689-1"/>
    </source>
</evidence>
<feature type="compositionally biased region" description="Basic residues" evidence="17">
    <location>
        <begin position="1094"/>
        <end position="1114"/>
    </location>
</feature>
<evidence type="ECO:0000256" key="5">
    <source>
        <dbReference type="ARBA" id="ARBA00022737"/>
    </source>
</evidence>
<feature type="compositionally biased region" description="Pro residues" evidence="17">
    <location>
        <begin position="1451"/>
        <end position="1479"/>
    </location>
</feature>
<dbReference type="InterPro" id="IPR027417">
    <property type="entry name" value="P-loop_NTPase"/>
</dbReference>
<keyword evidence="6 14" id="KW-0547">Nucleotide-binding</keyword>
<accession>A0AAE0PZK2</accession>
<dbReference type="SMART" id="SM00177">
    <property type="entry name" value="ARF"/>
    <property type="match status" value="1"/>
</dbReference>
<keyword evidence="15" id="KW-0460">Magnesium</keyword>
<keyword evidence="12" id="KW-0804">Transcription</keyword>
<dbReference type="Pfam" id="PF25580">
    <property type="entry name" value="TPR_Rlf"/>
    <property type="match status" value="1"/>
</dbReference>
<dbReference type="GO" id="GO:0005634">
    <property type="term" value="C:nucleus"/>
    <property type="evidence" value="ECO:0007669"/>
    <property type="project" value="UniProtKB-SubCell"/>
</dbReference>
<feature type="region of interest" description="Disordered" evidence="17">
    <location>
        <begin position="1189"/>
        <end position="1276"/>
    </location>
</feature>
<dbReference type="PROSITE" id="PS51417">
    <property type="entry name" value="ARF"/>
    <property type="match status" value="1"/>
</dbReference>
<feature type="compositionally biased region" description="Polar residues" evidence="17">
    <location>
        <begin position="1501"/>
        <end position="1517"/>
    </location>
</feature>
<comment type="subcellular location">
    <subcellularLocation>
        <location evidence="1">Nucleus</location>
    </subcellularLocation>
</comment>
<dbReference type="EMBL" id="JAUCMX010000025">
    <property type="protein sequence ID" value="KAK3510710.1"/>
    <property type="molecule type" value="Genomic_DNA"/>
</dbReference>
<dbReference type="GO" id="GO:0000981">
    <property type="term" value="F:DNA-binding transcription factor activity, RNA polymerase II-specific"/>
    <property type="evidence" value="ECO:0007669"/>
    <property type="project" value="TreeGrafter"/>
</dbReference>
<evidence type="ECO:0000256" key="6">
    <source>
        <dbReference type="ARBA" id="ARBA00022741"/>
    </source>
</evidence>
<evidence type="ECO:0000256" key="12">
    <source>
        <dbReference type="ARBA" id="ARBA00023163"/>
    </source>
</evidence>
<evidence type="ECO:0000256" key="3">
    <source>
        <dbReference type="ARBA" id="ARBA00022553"/>
    </source>
</evidence>
<dbReference type="GO" id="GO:0005929">
    <property type="term" value="C:cilium"/>
    <property type="evidence" value="ECO:0007669"/>
    <property type="project" value="UniProtKB-ARBA"/>
</dbReference>
<evidence type="ECO:0000256" key="11">
    <source>
        <dbReference type="ARBA" id="ARBA00023134"/>
    </source>
</evidence>
<dbReference type="InterPro" id="IPR057986">
    <property type="entry name" value="TPR_Rlf/292/654"/>
</dbReference>
<dbReference type="SMART" id="SM00178">
    <property type="entry name" value="SAR"/>
    <property type="match status" value="1"/>
</dbReference>
<evidence type="ECO:0000256" key="9">
    <source>
        <dbReference type="ARBA" id="ARBA00023015"/>
    </source>
</evidence>
<comment type="caution">
    <text evidence="19">The sequence shown here is derived from an EMBL/GenBank/DDBJ whole genome shotgun (WGS) entry which is preliminary data.</text>
</comment>
<feature type="compositionally biased region" description="Basic and acidic residues" evidence="17">
    <location>
        <begin position="862"/>
        <end position="877"/>
    </location>
</feature>
<keyword evidence="10" id="KW-0238">DNA-binding</keyword>
<feature type="domain" description="C2H2-type" evidence="18">
    <location>
        <begin position="1328"/>
        <end position="1348"/>
    </location>
</feature>
<dbReference type="PRINTS" id="PR00328">
    <property type="entry name" value="SAR1GTPBP"/>
</dbReference>
<feature type="binding site" evidence="14">
    <location>
        <position position="1655"/>
    </location>
    <ligand>
        <name>GTP</name>
        <dbReference type="ChEBI" id="CHEBI:37565"/>
    </ligand>
</feature>
<feature type="region of interest" description="Disordered" evidence="17">
    <location>
        <begin position="1786"/>
        <end position="1846"/>
    </location>
</feature>
<dbReference type="GO" id="GO:0003924">
    <property type="term" value="F:GTPase activity"/>
    <property type="evidence" value="ECO:0007669"/>
    <property type="project" value="InterPro"/>
</dbReference>
<feature type="compositionally biased region" description="Basic and acidic residues" evidence="17">
    <location>
        <begin position="1208"/>
        <end position="1237"/>
    </location>
</feature>
<feature type="coiled-coil region" evidence="16">
    <location>
        <begin position="3"/>
        <end position="30"/>
    </location>
</feature>
<reference evidence="19" key="1">
    <citation type="submission" date="2023-06" db="EMBL/GenBank/DDBJ databases">
        <title>Male Hemibagrus guttatus genome.</title>
        <authorList>
            <person name="Bian C."/>
        </authorList>
    </citation>
    <scope>NUCLEOTIDE SEQUENCE</scope>
    <source>
        <strain evidence="19">Male_cb2023</strain>
        <tissue evidence="19">Muscle</tissue>
    </source>
</reference>
<keyword evidence="5" id="KW-0677">Repeat</keyword>
<feature type="compositionally biased region" description="Basic and acidic residues" evidence="17">
    <location>
        <begin position="1786"/>
        <end position="1828"/>
    </location>
</feature>
<keyword evidence="9" id="KW-0805">Transcription regulation</keyword>
<feature type="region of interest" description="Disordered" evidence="17">
    <location>
        <begin position="1037"/>
        <end position="1128"/>
    </location>
</feature>
<evidence type="ECO:0000259" key="18">
    <source>
        <dbReference type="PROSITE" id="PS00028"/>
    </source>
</evidence>
<dbReference type="Gene3D" id="3.40.50.300">
    <property type="entry name" value="P-loop containing nucleotide triphosphate hydrolases"/>
    <property type="match status" value="1"/>
</dbReference>
<dbReference type="GO" id="GO:0005525">
    <property type="term" value="F:GTP binding"/>
    <property type="evidence" value="ECO:0007669"/>
    <property type="project" value="UniProtKB-KW"/>
</dbReference>
<feature type="binding site" evidence="14">
    <location>
        <begin position="1711"/>
        <end position="1714"/>
    </location>
    <ligand>
        <name>GTP</name>
        <dbReference type="ChEBI" id="CHEBI:37565"/>
    </ligand>
</feature>
<keyword evidence="16" id="KW-0175">Coiled coil</keyword>
<dbReference type="InterPro" id="IPR006689">
    <property type="entry name" value="Small_GTPase_ARF/SAR"/>
</dbReference>
<comment type="similarity">
    <text evidence="2">Belongs to the krueppel C2H2-type zinc-finger protein family.</text>
</comment>
<dbReference type="Pfam" id="PF00025">
    <property type="entry name" value="Arf"/>
    <property type="match status" value="1"/>
</dbReference>
<feature type="binding site" evidence="15">
    <location>
        <position position="1633"/>
    </location>
    <ligand>
        <name>Mg(2+)</name>
        <dbReference type="ChEBI" id="CHEBI:18420"/>
    </ligand>
</feature>
<evidence type="ECO:0000256" key="16">
    <source>
        <dbReference type="SAM" id="Coils"/>
    </source>
</evidence>
<dbReference type="InterPro" id="IPR052251">
    <property type="entry name" value="GH-ZnFinger_Regulators"/>
</dbReference>
<dbReference type="PANTHER" id="PTHR15507:SF16">
    <property type="entry name" value="ZINC FINGER PROTEIN 654"/>
    <property type="match status" value="1"/>
</dbReference>
<dbReference type="PANTHER" id="PTHR15507">
    <property type="entry name" value="ZINC FINGER PROTEIN RLF"/>
    <property type="match status" value="1"/>
</dbReference>
<evidence type="ECO:0000256" key="4">
    <source>
        <dbReference type="ARBA" id="ARBA00022723"/>
    </source>
</evidence>
<proteinExistence type="inferred from homology"/>
<evidence type="ECO:0000256" key="7">
    <source>
        <dbReference type="ARBA" id="ARBA00022771"/>
    </source>
</evidence>
<feature type="region of interest" description="Disordered" evidence="17">
    <location>
        <begin position="1865"/>
        <end position="1992"/>
    </location>
</feature>
<keyword evidence="13" id="KW-0539">Nucleus</keyword>
<feature type="compositionally biased region" description="Basic and acidic residues" evidence="17">
    <location>
        <begin position="1956"/>
        <end position="1969"/>
    </location>
</feature>
<dbReference type="SUPFAM" id="SSF52540">
    <property type="entry name" value="P-loop containing nucleoside triphosphate hydrolases"/>
    <property type="match status" value="1"/>
</dbReference>
<evidence type="ECO:0000313" key="20">
    <source>
        <dbReference type="Proteomes" id="UP001274896"/>
    </source>
</evidence>
<keyword evidence="4 15" id="KW-0479">Metal-binding</keyword>
<keyword evidence="3" id="KW-0597">Phosphoprotein</keyword>
<keyword evidence="7" id="KW-0863">Zinc-finger</keyword>
<sequence length="1992" mass="224835">MAEEESELELDRFRKELESLLNDERGLQSKSYCERFCELVEEYTSRWQVPLPQLQVLRSALCLFVRGAASFPSDCEHVRYTLSSLALSVFELLLFFGRDEFPEDPLKDILDSFQECHSSLVRYQNVYLLQVIHIIRDGGPWASPVLEGILKDVEQKQDDVDCYLGSEVPMFFELRVRYLLACERTREAMVLALKCSQHPTTGRVLFFKQAYLCCLWKSSQQERLFTEMAEIDGKDAMEILCIAENEEKDDLLLQLSRGFLLQQLRSGDMYYLWDLVFIWYKLYLRVKAKENFLQECKLLLLSATNVKAIFPFMKVILTEHLGKEGLTFCIELCAQALQTDLKNDPVTKSLLYKTIAYLLPNDLEICRACALLVFFLERTVEAYKTVFFLYNHPDLEYHLDASPVGNNVRFEVIQILKKGLFFDPEFWSLLNIKTNCLKLMSDEVARAALCEIMEEDKWAPGYCVREHCKCRAEPERTVIRQEAKPGSRDEQESGTVEKRVRSPSGDASSDAPQYKKRGRKPGSKLTKNLELFPVRRSFRQLDLAQNHARQLNNRCQRFLTRQAEKNILKRRGRKPRWLLEQLAALGENSAPGQRKKPGRKPRLFSSLKDILVDTPVVKITTEYSFPDNEVELPVDVHERVASKTTFSTEHRFDQTPPCSKTLSSILQLLLEKSPHSTGGKGDFQPQDVMVVIRKFHTYAKVPEEEESPLLDRLTDAKVLTAPRAEKQEEDFQSLKPAQNPSEPALGSKVTSLSATVTQEIPSVSDGADLPLLSPVEQVVIPDSKITTVVNPPKDQTASLMTDNFQTLEITQDVSNLANKTDNATDYMCTTLEKTTDVLSTSENAPNTKPELAPQSKVSTPKEISDTHENPPDVKDAVDPSENVSADKIILKTPAAVEEAEKPQEPVPQLSTEVELFRNSDSSPVNAIQTPVQPKQQCKLCNKHYETPLSHALWHYRTEKKCMFCDKLALTRGALQHFQKHIKELSRVEGPLETKKPEDVPEVTRSPDQTVPESPPKKAKPGFAQIKSRLLMRLKLTRKAQTQHETEKSSDNGGTPVKEADTKKHTSAPEQKESSVKDDKQSIPQETIRYLTRGSVRKSEHKGRLRRTKLGRKAKAMAGGDGSASKHTSVHRVNGVIRKKRKMWCLQEDSSPATEKTLVLPGKEENKTEAERPEKVIRSHKANYDIRTKADKMASNNIEGKSKNCAKAKAQEEPRRKKKKHEEEKVDVKAAKKRKGEDCPSAAKSTDTVEGKNSVPHVEKQQNGTEAECSETSKAVQKRKVSSTPAVSCPIDACTFQAMPGTVLSHVLIHHPGDTTALEFFYNLATKKCLFCGRRIWTPQHFFDHVASHRGNLKHPCYHVSCQKRFKTRLDVGDHMEKDHNPLKAGCCFPGCTVESASLKDLYSHEKSHYKAVTLKKDKAVDKPSLRSARGKSTPGAAAQQTSESVATEPETLPPPLPPPPPPPPSSPPPASPSSPPPPVEITEQNKSPAPVKLEDEKPLTLNRSTVSYGSKSSQLVNGHTDHAQESSAKAPPAAPKEQEQKYEKVAVKPFSRLPPSAYLDELYLSMPKKWRGSQASTKGSDTDNLTPVKRQNCSRCNAAFDCEEELQLHREKCTSLFGFDSDDEKSPLDVAPTVGFSKVDLKQGKFEVTIFDLGGGKRIRGIWKNYYSESYGVVFVVDSSDVQRIQETRETMAEVLQHPRIAGKPVLVLANKQDQDGAMAEADIIESLSLEKLVNENKCLCQIEPCSAVLGYGKKIDKSIKNGLNWLLSNIAKDYDAITERVQRDTAEQHIQEEQDKKERAERVKRIREERDRQEREEVEKTGRQIKEEESEDADMSNPFQPINHIVSENENKLKKEMEMKKQGEEVMQDGVLEPKSKQEDEEDEDEEEHEEEESERQTPESPESGPTDQTKKKIKKIRLKRKNRVDPLIIDDAAKSPTPPPAPVGWATPKVSRLPKLEPLGDTRRSDFYGKPLPPVAIKQRPNGETHDVIS</sequence>
<feature type="compositionally biased region" description="Basic and acidic residues" evidence="17">
    <location>
        <begin position="480"/>
        <end position="500"/>
    </location>
</feature>